<protein>
    <submittedName>
        <fullName evidence="1">Uncharacterized protein</fullName>
    </submittedName>
</protein>
<evidence type="ECO:0000313" key="1">
    <source>
        <dbReference type="EMBL" id="KAF8452222.1"/>
    </source>
</evidence>
<dbReference type="CDD" id="cd23157">
    <property type="entry name" value="Prefoldin_5"/>
    <property type="match status" value="1"/>
</dbReference>
<dbReference type="Pfam" id="PF02996">
    <property type="entry name" value="Prefoldin"/>
    <property type="match status" value="1"/>
</dbReference>
<dbReference type="InterPro" id="IPR004127">
    <property type="entry name" value="Prefoldin_subunit_alpha"/>
</dbReference>
<sequence length="123" mass="13834">SEIHTTCNQELNYLARSFTQLKQAQSKIKSCIESVGDINPKNATVLVLLIYVPGKLSDTEHVIVDICTGYNVKRYLPKVEFIHTNLETLSETIQKKQDNRNYHAGKASGTSSRLLKKHTVKCS</sequence>
<accession>A0AAD4C8I6</accession>
<comment type="caution">
    <text evidence="1">The sequence shown here is derived from an EMBL/GenBank/DDBJ whole genome shotgun (WGS) entry which is preliminary data.</text>
</comment>
<dbReference type="NCBIfam" id="TIGR00293">
    <property type="entry name" value="prefoldin subunit alpha"/>
    <property type="match status" value="1"/>
</dbReference>
<dbReference type="Proteomes" id="UP001194468">
    <property type="component" value="Unassembled WGS sequence"/>
</dbReference>
<proteinExistence type="predicted"/>
<name>A0AAD4C8I6_BOLED</name>
<reference evidence="1" key="1">
    <citation type="submission" date="2019-10" db="EMBL/GenBank/DDBJ databases">
        <authorList>
            <consortium name="DOE Joint Genome Institute"/>
            <person name="Kuo A."/>
            <person name="Miyauchi S."/>
            <person name="Kiss E."/>
            <person name="Drula E."/>
            <person name="Kohler A."/>
            <person name="Sanchez-Garcia M."/>
            <person name="Andreopoulos B."/>
            <person name="Barry K.W."/>
            <person name="Bonito G."/>
            <person name="Buee M."/>
            <person name="Carver A."/>
            <person name="Chen C."/>
            <person name="Cichocki N."/>
            <person name="Clum A."/>
            <person name="Culley D."/>
            <person name="Crous P.W."/>
            <person name="Fauchery L."/>
            <person name="Girlanda M."/>
            <person name="Hayes R."/>
            <person name="Keri Z."/>
            <person name="LaButti K."/>
            <person name="Lipzen A."/>
            <person name="Lombard V."/>
            <person name="Magnuson J."/>
            <person name="Maillard F."/>
            <person name="Morin E."/>
            <person name="Murat C."/>
            <person name="Nolan M."/>
            <person name="Ohm R."/>
            <person name="Pangilinan J."/>
            <person name="Pereira M."/>
            <person name="Perotto S."/>
            <person name="Peter M."/>
            <person name="Riley R."/>
            <person name="Sitrit Y."/>
            <person name="Stielow B."/>
            <person name="Szollosi G."/>
            <person name="Zifcakova L."/>
            <person name="Stursova M."/>
            <person name="Spatafora J.W."/>
            <person name="Tedersoo L."/>
            <person name="Vaario L.-M."/>
            <person name="Yamada A."/>
            <person name="Yan M."/>
            <person name="Wang P."/>
            <person name="Xu J."/>
            <person name="Bruns T."/>
            <person name="Baldrian P."/>
            <person name="Vilgalys R."/>
            <person name="Henrissat B."/>
            <person name="Grigoriev I.V."/>
            <person name="Hibbett D."/>
            <person name="Nagy L.G."/>
            <person name="Martin F.M."/>
        </authorList>
    </citation>
    <scope>NUCLEOTIDE SEQUENCE</scope>
    <source>
        <strain evidence="1">BED1</strain>
    </source>
</reference>
<evidence type="ECO:0000313" key="2">
    <source>
        <dbReference type="Proteomes" id="UP001194468"/>
    </source>
</evidence>
<feature type="non-terminal residue" evidence="1">
    <location>
        <position position="123"/>
    </location>
</feature>
<dbReference type="SUPFAM" id="SSF46579">
    <property type="entry name" value="Prefoldin"/>
    <property type="match status" value="1"/>
</dbReference>
<dbReference type="AlphaFoldDB" id="A0AAD4C8I6"/>
<keyword evidence="2" id="KW-1185">Reference proteome</keyword>
<reference evidence="1" key="2">
    <citation type="journal article" date="2020" name="Nat. Commun.">
        <title>Large-scale genome sequencing of mycorrhizal fungi provides insights into the early evolution of symbiotic traits.</title>
        <authorList>
            <person name="Miyauchi S."/>
            <person name="Kiss E."/>
            <person name="Kuo A."/>
            <person name="Drula E."/>
            <person name="Kohler A."/>
            <person name="Sanchez-Garcia M."/>
            <person name="Morin E."/>
            <person name="Andreopoulos B."/>
            <person name="Barry K.W."/>
            <person name="Bonito G."/>
            <person name="Buee M."/>
            <person name="Carver A."/>
            <person name="Chen C."/>
            <person name="Cichocki N."/>
            <person name="Clum A."/>
            <person name="Culley D."/>
            <person name="Crous P.W."/>
            <person name="Fauchery L."/>
            <person name="Girlanda M."/>
            <person name="Hayes R.D."/>
            <person name="Keri Z."/>
            <person name="LaButti K."/>
            <person name="Lipzen A."/>
            <person name="Lombard V."/>
            <person name="Magnuson J."/>
            <person name="Maillard F."/>
            <person name="Murat C."/>
            <person name="Nolan M."/>
            <person name="Ohm R.A."/>
            <person name="Pangilinan J."/>
            <person name="Pereira M.F."/>
            <person name="Perotto S."/>
            <person name="Peter M."/>
            <person name="Pfister S."/>
            <person name="Riley R."/>
            <person name="Sitrit Y."/>
            <person name="Stielow J.B."/>
            <person name="Szollosi G."/>
            <person name="Zifcakova L."/>
            <person name="Stursova M."/>
            <person name="Spatafora J.W."/>
            <person name="Tedersoo L."/>
            <person name="Vaario L.M."/>
            <person name="Yamada A."/>
            <person name="Yan M."/>
            <person name="Wang P."/>
            <person name="Xu J."/>
            <person name="Bruns T."/>
            <person name="Baldrian P."/>
            <person name="Vilgalys R."/>
            <person name="Dunand C."/>
            <person name="Henrissat B."/>
            <person name="Grigoriev I.V."/>
            <person name="Hibbett D."/>
            <person name="Nagy L.G."/>
            <person name="Martin F.M."/>
        </authorList>
    </citation>
    <scope>NUCLEOTIDE SEQUENCE</scope>
    <source>
        <strain evidence="1">BED1</strain>
    </source>
</reference>
<dbReference type="Gene3D" id="1.10.287.370">
    <property type="match status" value="1"/>
</dbReference>
<dbReference type="EMBL" id="WHUW01000001">
    <property type="protein sequence ID" value="KAF8452222.1"/>
    <property type="molecule type" value="Genomic_DNA"/>
</dbReference>
<organism evidence="1 2">
    <name type="scientific">Boletus edulis BED1</name>
    <dbReference type="NCBI Taxonomy" id="1328754"/>
    <lineage>
        <taxon>Eukaryota</taxon>
        <taxon>Fungi</taxon>
        <taxon>Dikarya</taxon>
        <taxon>Basidiomycota</taxon>
        <taxon>Agaricomycotina</taxon>
        <taxon>Agaricomycetes</taxon>
        <taxon>Agaricomycetidae</taxon>
        <taxon>Boletales</taxon>
        <taxon>Boletineae</taxon>
        <taxon>Boletaceae</taxon>
        <taxon>Boletoideae</taxon>
        <taxon>Boletus</taxon>
    </lineage>
</organism>
<gene>
    <name evidence="1" type="ORF">L210DRAFT_3383783</name>
</gene>
<dbReference type="InterPro" id="IPR009053">
    <property type="entry name" value="Prefoldin"/>
</dbReference>